<name>A0ACC3ADL3_9EURO</name>
<evidence type="ECO:0000313" key="1">
    <source>
        <dbReference type="EMBL" id="KAJ9660298.1"/>
    </source>
</evidence>
<keyword evidence="2" id="KW-1185">Reference proteome</keyword>
<protein>
    <submittedName>
        <fullName evidence="1">Uncharacterized protein</fullName>
    </submittedName>
</protein>
<reference evidence="1" key="1">
    <citation type="submission" date="2022-10" db="EMBL/GenBank/DDBJ databases">
        <title>Culturing micro-colonial fungi from biological soil crusts in the Mojave desert and describing Neophaeococcomyces mojavensis, and introducing the new genera and species Taxawa tesnikishii.</title>
        <authorList>
            <person name="Kurbessoian T."/>
            <person name="Stajich J.E."/>
        </authorList>
    </citation>
    <scope>NUCLEOTIDE SEQUENCE</scope>
    <source>
        <strain evidence="1">JES_112</strain>
    </source>
</reference>
<comment type="caution">
    <text evidence="1">The sequence shown here is derived from an EMBL/GenBank/DDBJ whole genome shotgun (WGS) entry which is preliminary data.</text>
</comment>
<gene>
    <name evidence="1" type="ORF">H2198_002606</name>
</gene>
<proteinExistence type="predicted"/>
<dbReference type="Proteomes" id="UP001172386">
    <property type="component" value="Unassembled WGS sequence"/>
</dbReference>
<organism evidence="1 2">
    <name type="scientific">Neophaeococcomyces mojaviensis</name>
    <dbReference type="NCBI Taxonomy" id="3383035"/>
    <lineage>
        <taxon>Eukaryota</taxon>
        <taxon>Fungi</taxon>
        <taxon>Dikarya</taxon>
        <taxon>Ascomycota</taxon>
        <taxon>Pezizomycotina</taxon>
        <taxon>Eurotiomycetes</taxon>
        <taxon>Chaetothyriomycetidae</taxon>
        <taxon>Chaetothyriales</taxon>
        <taxon>Chaetothyriales incertae sedis</taxon>
        <taxon>Neophaeococcomyces</taxon>
    </lineage>
</organism>
<accession>A0ACC3ADL3</accession>
<dbReference type="EMBL" id="JAPDRQ010000032">
    <property type="protein sequence ID" value="KAJ9660298.1"/>
    <property type="molecule type" value="Genomic_DNA"/>
</dbReference>
<sequence>MSKPVLSSMCRRCQSRFFARQQRSHLSTSTSRNAVRDNTRQSNTARNAPPPPPMAPSDELRQLARNASNEALTRPQAGVAPDEPYHLNVYTHKHNTHITFTEPSRDPILSYSAGNIGLRKGQRGSFDAAYQLASYMFRKMAEKNWKAGGKKSNQVPVTLNDPKTRERGIEVVLRGYGPGREAFQKAILGAEGRVIKGLIKRVTDGTRLKFGGTRSPAVRRLG</sequence>
<evidence type="ECO:0000313" key="2">
    <source>
        <dbReference type="Proteomes" id="UP001172386"/>
    </source>
</evidence>